<reference evidence="2" key="1">
    <citation type="journal article" date="2011" name="Nature">
        <title>Genome sequence and analysis of the tuber crop potato.</title>
        <authorList>
            <consortium name="The Potato Genome Sequencing Consortium"/>
        </authorList>
    </citation>
    <scope>NUCLEOTIDE SEQUENCE [LARGE SCALE GENOMIC DNA]</scope>
    <source>
        <strain evidence="2">cv. DM1-3 516 R44</strain>
    </source>
</reference>
<proteinExistence type="predicted"/>
<dbReference type="EnsemblPlants" id="PGSC0003DMT400050734">
    <property type="protein sequence ID" value="PGSC0003DMT400050734"/>
    <property type="gene ID" value="PGSC0003DMG401019700"/>
</dbReference>
<name>M1BQR3_SOLTU</name>
<dbReference type="Proteomes" id="UP000011115">
    <property type="component" value="Unassembled WGS sequence"/>
</dbReference>
<dbReference type="PaxDb" id="4113-PGSC0003DMT400050734"/>
<sequence length="50" mass="5628">MPSRMDMFGLMTSLALTKSTSPMYKWFVGTKTLYNSSSPSSVCHPEMMCQ</sequence>
<reference evidence="1" key="2">
    <citation type="submission" date="2015-06" db="UniProtKB">
        <authorList>
            <consortium name="EnsemblPlants"/>
        </authorList>
    </citation>
    <scope>IDENTIFICATION</scope>
    <source>
        <strain evidence="1">DM1-3 516 R44</strain>
    </source>
</reference>
<dbReference type="Gramene" id="PGSC0003DMT400050734">
    <property type="protein sequence ID" value="PGSC0003DMT400050734"/>
    <property type="gene ID" value="PGSC0003DMG401019700"/>
</dbReference>
<protein>
    <submittedName>
        <fullName evidence="1">COV1</fullName>
    </submittedName>
</protein>
<organism evidence="1 2">
    <name type="scientific">Solanum tuberosum</name>
    <name type="common">Potato</name>
    <dbReference type="NCBI Taxonomy" id="4113"/>
    <lineage>
        <taxon>Eukaryota</taxon>
        <taxon>Viridiplantae</taxon>
        <taxon>Streptophyta</taxon>
        <taxon>Embryophyta</taxon>
        <taxon>Tracheophyta</taxon>
        <taxon>Spermatophyta</taxon>
        <taxon>Magnoliopsida</taxon>
        <taxon>eudicotyledons</taxon>
        <taxon>Gunneridae</taxon>
        <taxon>Pentapetalae</taxon>
        <taxon>asterids</taxon>
        <taxon>lamiids</taxon>
        <taxon>Solanales</taxon>
        <taxon>Solanaceae</taxon>
        <taxon>Solanoideae</taxon>
        <taxon>Solaneae</taxon>
        <taxon>Solanum</taxon>
    </lineage>
</organism>
<dbReference type="AlphaFoldDB" id="M1BQR3"/>
<keyword evidence="2" id="KW-1185">Reference proteome</keyword>
<evidence type="ECO:0000313" key="1">
    <source>
        <dbReference type="EnsemblPlants" id="PGSC0003DMT400050734"/>
    </source>
</evidence>
<accession>M1BQR3</accession>
<evidence type="ECO:0000313" key="2">
    <source>
        <dbReference type="Proteomes" id="UP000011115"/>
    </source>
</evidence>
<dbReference type="InParanoid" id="M1BQR3"/>
<dbReference type="HOGENOM" id="CLU_3128048_0_0_1"/>